<accession>A0ABR2F0N6</accession>
<dbReference type="Proteomes" id="UP001472677">
    <property type="component" value="Unassembled WGS sequence"/>
</dbReference>
<evidence type="ECO:0000313" key="1">
    <source>
        <dbReference type="EMBL" id="KAK8568503.1"/>
    </source>
</evidence>
<sequence length="67" mass="7526">MVNTASSILNRMKLDEYVPDLVLMSIPLSAHNHRAIKLFRRAVVEKYPLDVVSNNVAIHGLLKSGRI</sequence>
<gene>
    <name evidence="1" type="ORF">V6N12_007052</name>
</gene>
<organism evidence="1 2">
    <name type="scientific">Hibiscus sabdariffa</name>
    <name type="common">roselle</name>
    <dbReference type="NCBI Taxonomy" id="183260"/>
    <lineage>
        <taxon>Eukaryota</taxon>
        <taxon>Viridiplantae</taxon>
        <taxon>Streptophyta</taxon>
        <taxon>Embryophyta</taxon>
        <taxon>Tracheophyta</taxon>
        <taxon>Spermatophyta</taxon>
        <taxon>Magnoliopsida</taxon>
        <taxon>eudicotyledons</taxon>
        <taxon>Gunneridae</taxon>
        <taxon>Pentapetalae</taxon>
        <taxon>rosids</taxon>
        <taxon>malvids</taxon>
        <taxon>Malvales</taxon>
        <taxon>Malvaceae</taxon>
        <taxon>Malvoideae</taxon>
        <taxon>Hibiscus</taxon>
    </lineage>
</organism>
<name>A0ABR2F0N6_9ROSI</name>
<keyword evidence="2" id="KW-1185">Reference proteome</keyword>
<dbReference type="EMBL" id="JBBPBM010000009">
    <property type="protein sequence ID" value="KAK8568503.1"/>
    <property type="molecule type" value="Genomic_DNA"/>
</dbReference>
<evidence type="ECO:0000313" key="2">
    <source>
        <dbReference type="Proteomes" id="UP001472677"/>
    </source>
</evidence>
<protein>
    <submittedName>
        <fullName evidence="1">Uncharacterized protein</fullName>
    </submittedName>
</protein>
<reference evidence="1 2" key="1">
    <citation type="journal article" date="2024" name="G3 (Bethesda)">
        <title>Genome assembly of Hibiscus sabdariffa L. provides insights into metabolisms of medicinal natural products.</title>
        <authorList>
            <person name="Kim T."/>
        </authorList>
    </citation>
    <scope>NUCLEOTIDE SEQUENCE [LARGE SCALE GENOMIC DNA]</scope>
    <source>
        <strain evidence="1">TK-2024</strain>
        <tissue evidence="1">Old leaves</tissue>
    </source>
</reference>
<proteinExistence type="predicted"/>
<comment type="caution">
    <text evidence="1">The sequence shown here is derived from an EMBL/GenBank/DDBJ whole genome shotgun (WGS) entry which is preliminary data.</text>
</comment>